<dbReference type="GO" id="GO:0008893">
    <property type="term" value="F:guanosine-3',5'-bis(diphosphate) 3'-diphosphatase activity"/>
    <property type="evidence" value="ECO:0007669"/>
    <property type="project" value="TreeGrafter"/>
</dbReference>
<evidence type="ECO:0000256" key="1">
    <source>
        <dbReference type="ARBA" id="ARBA00007476"/>
    </source>
</evidence>
<dbReference type="AlphaFoldDB" id="A0A378XHV1"/>
<dbReference type="InterPro" id="IPR012675">
    <property type="entry name" value="Beta-grasp_dom_sf"/>
</dbReference>
<dbReference type="SUPFAM" id="SSF81301">
    <property type="entry name" value="Nucleotidyltransferase"/>
    <property type="match status" value="1"/>
</dbReference>
<evidence type="ECO:0000256" key="5">
    <source>
        <dbReference type="ARBA" id="ARBA00033308"/>
    </source>
</evidence>
<dbReference type="CDD" id="cd01668">
    <property type="entry name" value="TGS_RSH"/>
    <property type="match status" value="1"/>
</dbReference>
<dbReference type="InterPro" id="IPR002912">
    <property type="entry name" value="ACT_dom"/>
</dbReference>
<feature type="domain" description="TGS" evidence="7">
    <location>
        <begin position="447"/>
        <end position="510"/>
    </location>
</feature>
<dbReference type="SUPFAM" id="SSF109604">
    <property type="entry name" value="HD-domain/PDEase-like"/>
    <property type="match status" value="1"/>
</dbReference>
<dbReference type="FunFam" id="3.30.460.10:FF:000001">
    <property type="entry name" value="GTP pyrophosphokinase RelA"/>
    <property type="match status" value="1"/>
</dbReference>
<dbReference type="Gene3D" id="1.10.3210.10">
    <property type="entry name" value="Hypothetical protein af1432"/>
    <property type="match status" value="1"/>
</dbReference>
<reference evidence="8 11" key="2">
    <citation type="submission" date="2020-12" db="EMBL/GenBank/DDBJ databases">
        <title>FDA dAtabase for Regulatory Grade micrObial Sequences (FDA-ARGOS): Supporting development and validation of Infectious Disease Dx tests.</title>
        <authorList>
            <person name="Sproer C."/>
            <person name="Gronow S."/>
            <person name="Severitt S."/>
            <person name="Schroder I."/>
            <person name="Tallon L."/>
            <person name="Sadzewicz L."/>
            <person name="Zhao X."/>
            <person name="Boylan J."/>
            <person name="Ott S."/>
            <person name="Bowen H."/>
            <person name="Vavikolanu K."/>
            <person name="Mehta A."/>
            <person name="Aluvathingal J."/>
            <person name="Nadendla S."/>
            <person name="Lowell S."/>
            <person name="Myers T."/>
            <person name="Yan Y."/>
            <person name="Sichtig H."/>
        </authorList>
    </citation>
    <scope>NUCLEOTIDE SEQUENCE [LARGE SCALE GENOMIC DNA]</scope>
    <source>
        <strain evidence="8 11">FDAARGOS_872</strain>
    </source>
</reference>
<dbReference type="SMART" id="SM00954">
    <property type="entry name" value="RelA_SpoT"/>
    <property type="match status" value="1"/>
</dbReference>
<dbReference type="InterPro" id="IPR012676">
    <property type="entry name" value="TGS-like"/>
</dbReference>
<dbReference type="RefSeq" id="WP_018573463.1">
    <property type="nucleotide sequence ID" value="NZ_CP065725.1"/>
</dbReference>
<dbReference type="SUPFAM" id="SSF55021">
    <property type="entry name" value="ACT-like"/>
    <property type="match status" value="1"/>
</dbReference>
<keyword evidence="9" id="KW-0808">Transferase</keyword>
<comment type="similarity">
    <text evidence="1">Belongs to the RelA/SpoT family.</text>
</comment>
<name>A0A378XHV1_9BURK</name>
<dbReference type="OrthoDB" id="9805041at2"/>
<dbReference type="InterPro" id="IPR043519">
    <property type="entry name" value="NT_sf"/>
</dbReference>
<dbReference type="FunFam" id="3.10.20.30:FF:000002">
    <property type="entry name" value="GTP pyrophosphokinase (RelA/SpoT)"/>
    <property type="match status" value="1"/>
</dbReference>
<evidence type="ECO:0000256" key="4">
    <source>
        <dbReference type="ARBA" id="ARBA00032407"/>
    </source>
</evidence>
<dbReference type="Pfam" id="PF13328">
    <property type="entry name" value="HD_4"/>
    <property type="match status" value="1"/>
</dbReference>
<proteinExistence type="inferred from homology"/>
<dbReference type="SUPFAM" id="SSF81271">
    <property type="entry name" value="TGS-like"/>
    <property type="match status" value="1"/>
</dbReference>
<dbReference type="GO" id="GO:0005886">
    <property type="term" value="C:plasma membrane"/>
    <property type="evidence" value="ECO:0007669"/>
    <property type="project" value="TreeGrafter"/>
</dbReference>
<dbReference type="PANTHER" id="PTHR21262:SF31">
    <property type="entry name" value="GTP PYROPHOSPHOKINASE"/>
    <property type="match status" value="1"/>
</dbReference>
<dbReference type="Gene3D" id="3.30.460.10">
    <property type="entry name" value="Beta Polymerase, domain 2"/>
    <property type="match status" value="1"/>
</dbReference>
<dbReference type="EMBL" id="CP065725">
    <property type="protein sequence ID" value="QPT39769.1"/>
    <property type="molecule type" value="Genomic_DNA"/>
</dbReference>
<dbReference type="CDD" id="cd04876">
    <property type="entry name" value="ACT_RelA-SpoT"/>
    <property type="match status" value="1"/>
</dbReference>
<evidence type="ECO:0000256" key="3">
    <source>
        <dbReference type="ARBA" id="ARBA00029754"/>
    </source>
</evidence>
<dbReference type="STRING" id="1122619.GCA_000373745_00285"/>
<dbReference type="Proteomes" id="UP000254603">
    <property type="component" value="Unassembled WGS sequence"/>
</dbReference>
<accession>A0A378XHV1</accession>
<evidence type="ECO:0000256" key="2">
    <source>
        <dbReference type="ARBA" id="ARBA00019852"/>
    </source>
</evidence>
<evidence type="ECO:0000259" key="7">
    <source>
        <dbReference type="PROSITE" id="PS51880"/>
    </source>
</evidence>
<dbReference type="GO" id="GO:0016301">
    <property type="term" value="F:kinase activity"/>
    <property type="evidence" value="ECO:0007669"/>
    <property type="project" value="UniProtKB-KW"/>
</dbReference>
<dbReference type="Pfam" id="PF04607">
    <property type="entry name" value="RelA_SpoT"/>
    <property type="match status" value="1"/>
</dbReference>
<dbReference type="CDD" id="cd05399">
    <property type="entry name" value="NT_Rel-Spo_like"/>
    <property type="match status" value="1"/>
</dbReference>
<dbReference type="InterPro" id="IPR033655">
    <property type="entry name" value="TGS_RelA/SpoT"/>
</dbReference>
<protein>
    <recommendedName>
        <fullName evidence="2">GTP pyrophosphokinase</fullName>
    </recommendedName>
    <alternativeName>
        <fullName evidence="4">(p)ppGpp synthase</fullName>
    </alternativeName>
    <alternativeName>
        <fullName evidence="3">ATP:GTP 3'-pyrophosphotransferase</fullName>
    </alternativeName>
    <alternativeName>
        <fullName evidence="5">ppGpp synthase I</fullName>
    </alternativeName>
</protein>
<evidence type="ECO:0000313" key="9">
    <source>
        <dbReference type="EMBL" id="SUA57491.1"/>
    </source>
</evidence>
<evidence type="ECO:0000313" key="8">
    <source>
        <dbReference type="EMBL" id="QPT39769.1"/>
    </source>
</evidence>
<keyword evidence="11" id="KW-1185">Reference proteome</keyword>
<dbReference type="InterPro" id="IPR045865">
    <property type="entry name" value="ACT-like_dom_sf"/>
</dbReference>
<keyword evidence="9" id="KW-0418">Kinase</keyword>
<reference evidence="9 10" key="1">
    <citation type="submission" date="2018-06" db="EMBL/GenBank/DDBJ databases">
        <authorList>
            <consortium name="Pathogen Informatics"/>
            <person name="Doyle S."/>
        </authorList>
    </citation>
    <scope>NUCLEOTIDE SEQUENCE [LARGE SCALE GENOMIC DNA]</scope>
    <source>
        <strain evidence="9 10">NCTC11997</strain>
    </source>
</reference>
<feature type="domain" description="ACT" evidence="6">
    <location>
        <begin position="704"/>
        <end position="775"/>
    </location>
</feature>
<dbReference type="GO" id="GO:0008728">
    <property type="term" value="F:GTP diphosphokinase activity"/>
    <property type="evidence" value="ECO:0007669"/>
    <property type="project" value="TreeGrafter"/>
</dbReference>
<dbReference type="Gene3D" id="3.30.70.260">
    <property type="match status" value="1"/>
</dbReference>
<dbReference type="Proteomes" id="UP000594903">
    <property type="component" value="Chromosome"/>
</dbReference>
<dbReference type="GO" id="GO:0015949">
    <property type="term" value="P:nucleobase-containing small molecule interconversion"/>
    <property type="evidence" value="ECO:0007669"/>
    <property type="project" value="UniProtKB-ARBA"/>
</dbReference>
<dbReference type="InterPro" id="IPR004095">
    <property type="entry name" value="TGS"/>
</dbReference>
<sequence>MIKKVLAGEDEHHFSESWLAPIYQDLGEKDAAKLQLAIEWAEKRLSGVEMFTAEPCVRHAKGVLHSLSLLQMDVTSMIAGILAVLPSSEDPKVSHDTRQEILDLFGLEVLNLVQGTRTLIRVGAQATLAENTDSDSVQDQQEMLRKMLLALATDLRIVILRLASRLQTLRWYSESKRQCPVILAQQTRDIYAPLANRLGIWQIKWELEDLSLRFLEPEIYRDIAKKLEVRRTERESMVEDFIAKLKKNLHQLNVKADVSGRAKHIYSIYNKMRNKNLSFEEIYDLHAIRIVTGTERDCYTALSMAHSLWTPVMNEFDDYIARPKPNGYRSLHTVVQDEHGRNFEVQIRTHEMHEFAEYGMAAHWRYKESGAKGGETSASSLYDRQISWMRQLLSWRREEGLSEQEASQLQEEILGASTGEFALEESAEGHLIKDKESIPGKPVDQKNFSRIYVLTPQARVIELPEGSTPVDFAYRLHTDLGHRCRGAKVDGNMVALNTPLQTGQTVEIIAAKSGGPSRDWLNTQLGYLASPRARAKVRLWFNAVELQQRISTGQDLVEKELQRLGKTATNLEQLAQKLGFSHAEDLYVSAAKEEFSLRNIAQAFVEQEEPSPDKEVLSRQHQSQINTDSKNGVLVVGVDSLLTQLAGCCHPAPPDKIHGFITRGRGVTIHREGCPSIKALELKHPERIIEVDWGNTEDRLYPINISVSALDRPGLIRDITELFSKHKINVAGLNTQSRQGKANLLYTVEVRGGSDVRKVISAISELPEVHSVNRS</sequence>
<organism evidence="9 10">
    <name type="scientific">Oligella ureolytica</name>
    <dbReference type="NCBI Taxonomy" id="90244"/>
    <lineage>
        <taxon>Bacteria</taxon>
        <taxon>Pseudomonadati</taxon>
        <taxon>Pseudomonadota</taxon>
        <taxon>Betaproteobacteria</taxon>
        <taxon>Burkholderiales</taxon>
        <taxon>Alcaligenaceae</taxon>
        <taxon>Oligella</taxon>
    </lineage>
</organism>
<dbReference type="PROSITE" id="PS51671">
    <property type="entry name" value="ACT"/>
    <property type="match status" value="1"/>
</dbReference>
<dbReference type="Pfam" id="PF02824">
    <property type="entry name" value="TGS"/>
    <property type="match status" value="1"/>
</dbReference>
<dbReference type="PANTHER" id="PTHR21262">
    <property type="entry name" value="GUANOSINE-3',5'-BIS DIPHOSPHATE 3'-PYROPHOSPHOHYDROLASE"/>
    <property type="match status" value="1"/>
</dbReference>
<dbReference type="PROSITE" id="PS51880">
    <property type="entry name" value="TGS"/>
    <property type="match status" value="1"/>
</dbReference>
<dbReference type="EMBL" id="UGSB01000001">
    <property type="protein sequence ID" value="SUA57491.1"/>
    <property type="molecule type" value="Genomic_DNA"/>
</dbReference>
<dbReference type="Gene3D" id="3.10.20.30">
    <property type="match status" value="1"/>
</dbReference>
<evidence type="ECO:0000313" key="10">
    <source>
        <dbReference type="Proteomes" id="UP000254603"/>
    </source>
</evidence>
<dbReference type="InterPro" id="IPR007685">
    <property type="entry name" value="RelA_SpoT"/>
</dbReference>
<dbReference type="GO" id="GO:0042594">
    <property type="term" value="P:response to starvation"/>
    <property type="evidence" value="ECO:0007669"/>
    <property type="project" value="TreeGrafter"/>
</dbReference>
<dbReference type="Pfam" id="PF13291">
    <property type="entry name" value="ACT_4"/>
    <property type="match status" value="1"/>
</dbReference>
<dbReference type="GO" id="GO:0015969">
    <property type="term" value="P:guanosine tetraphosphate metabolic process"/>
    <property type="evidence" value="ECO:0007669"/>
    <property type="project" value="InterPro"/>
</dbReference>
<gene>
    <name evidence="9" type="primary">relA</name>
    <name evidence="8" type="ORF">I6G29_11680</name>
    <name evidence="9" type="ORF">NCTC11997_02404</name>
</gene>
<evidence type="ECO:0000259" key="6">
    <source>
        <dbReference type="PROSITE" id="PS51671"/>
    </source>
</evidence>
<evidence type="ECO:0000313" key="11">
    <source>
        <dbReference type="Proteomes" id="UP000594903"/>
    </source>
</evidence>